<dbReference type="KEGG" id="clu:CLUG_05463"/>
<accession>C4YAZ8</accession>
<dbReference type="EMBL" id="CH408082">
    <property type="protein sequence ID" value="EEQ41335.1"/>
    <property type="molecule type" value="Genomic_DNA"/>
</dbReference>
<evidence type="ECO:0000256" key="1">
    <source>
        <dbReference type="SAM" id="MobiDB-lite"/>
    </source>
</evidence>
<protein>
    <submittedName>
        <fullName evidence="2">Uncharacterized protein</fullName>
    </submittedName>
</protein>
<gene>
    <name evidence="2" type="ORF">CLUG_05463</name>
</gene>
<dbReference type="VEuPathDB" id="FungiDB:CLUG_05463"/>
<dbReference type="InParanoid" id="C4YAZ8"/>
<sequence>MLMSIHAKYRLSSYNSFWLYYSLLCFPCSCCSLLCCSLILLFSVFLSVPLTPVTAFLCTSQLKVQRWVLHQVQHSAVGRFQREMVHVERNQLQRPRSFQTQLSGAAVAPDTKHNVNVAPDSVQGAPDPGPRRSEADVGAQFRLGHIGSPQTVENRVDDGRSRLLVVENQRTQQGHAHSIDPEVSFV</sequence>
<evidence type="ECO:0000313" key="2">
    <source>
        <dbReference type="EMBL" id="EEQ41335.1"/>
    </source>
</evidence>
<evidence type="ECO:0000313" key="3">
    <source>
        <dbReference type="Proteomes" id="UP000007703"/>
    </source>
</evidence>
<dbReference type="HOGENOM" id="CLU_1454235_0_0_1"/>
<organism evidence="2 3">
    <name type="scientific">Clavispora lusitaniae (strain ATCC 42720)</name>
    <name type="common">Yeast</name>
    <name type="synonym">Candida lusitaniae</name>
    <dbReference type="NCBI Taxonomy" id="306902"/>
    <lineage>
        <taxon>Eukaryota</taxon>
        <taxon>Fungi</taxon>
        <taxon>Dikarya</taxon>
        <taxon>Ascomycota</taxon>
        <taxon>Saccharomycotina</taxon>
        <taxon>Pichiomycetes</taxon>
        <taxon>Metschnikowiaceae</taxon>
        <taxon>Clavispora</taxon>
    </lineage>
</organism>
<proteinExistence type="predicted"/>
<dbReference type="AlphaFoldDB" id="C4YAZ8"/>
<reference evidence="2 3" key="1">
    <citation type="journal article" date="2009" name="Nature">
        <title>Evolution of pathogenicity and sexual reproduction in eight Candida genomes.</title>
        <authorList>
            <person name="Butler G."/>
            <person name="Rasmussen M.D."/>
            <person name="Lin M.F."/>
            <person name="Santos M.A."/>
            <person name="Sakthikumar S."/>
            <person name="Munro C.A."/>
            <person name="Rheinbay E."/>
            <person name="Grabherr M."/>
            <person name="Forche A."/>
            <person name="Reedy J.L."/>
            <person name="Agrafioti I."/>
            <person name="Arnaud M.B."/>
            <person name="Bates S."/>
            <person name="Brown A.J."/>
            <person name="Brunke S."/>
            <person name="Costanzo M.C."/>
            <person name="Fitzpatrick D.A."/>
            <person name="de Groot P.W."/>
            <person name="Harris D."/>
            <person name="Hoyer L.L."/>
            <person name="Hube B."/>
            <person name="Klis F.M."/>
            <person name="Kodira C."/>
            <person name="Lennard N."/>
            <person name="Logue M.E."/>
            <person name="Martin R."/>
            <person name="Neiman A.M."/>
            <person name="Nikolaou E."/>
            <person name="Quail M.A."/>
            <person name="Quinn J."/>
            <person name="Santos M.C."/>
            <person name="Schmitzberger F.F."/>
            <person name="Sherlock G."/>
            <person name="Shah P."/>
            <person name="Silverstein K.A."/>
            <person name="Skrzypek M.S."/>
            <person name="Soll D."/>
            <person name="Staggs R."/>
            <person name="Stansfield I."/>
            <person name="Stumpf M.P."/>
            <person name="Sudbery P.E."/>
            <person name="Srikantha T."/>
            <person name="Zeng Q."/>
            <person name="Berman J."/>
            <person name="Berriman M."/>
            <person name="Heitman J."/>
            <person name="Gow N.A."/>
            <person name="Lorenz M.C."/>
            <person name="Birren B.W."/>
            <person name="Kellis M."/>
            <person name="Cuomo C.A."/>
        </authorList>
    </citation>
    <scope>NUCLEOTIDE SEQUENCE [LARGE SCALE GENOMIC DNA]</scope>
    <source>
        <strain evidence="2 3">ATCC 42720</strain>
    </source>
</reference>
<feature type="region of interest" description="Disordered" evidence="1">
    <location>
        <begin position="115"/>
        <end position="135"/>
    </location>
</feature>
<name>C4YAZ8_CLAL4</name>
<dbReference type="Proteomes" id="UP000007703">
    <property type="component" value="Unassembled WGS sequence"/>
</dbReference>